<dbReference type="SUPFAM" id="SSF51905">
    <property type="entry name" value="FAD/NAD(P)-binding domain"/>
    <property type="match status" value="1"/>
</dbReference>
<reference evidence="5" key="1">
    <citation type="submission" date="2021-05" db="EMBL/GenBank/DDBJ databases">
        <title>Complete genome sequence of Pseudomonas seleniipraecipitans strain D1-6.</title>
        <authorList>
            <person name="Lafi F."/>
            <person name="Eida A."/>
            <person name="Alam I."/>
            <person name="Hert H."/>
            <person name="Saad M."/>
        </authorList>
    </citation>
    <scope>NUCLEOTIDE SEQUENCE</scope>
    <source>
        <strain evidence="5">D1-6</strain>
    </source>
</reference>
<feature type="domain" description="FAD-binding" evidence="4">
    <location>
        <begin position="13"/>
        <end position="376"/>
    </location>
</feature>
<keyword evidence="5" id="KW-0503">Monooxygenase</keyword>
<dbReference type="PRINTS" id="PR00420">
    <property type="entry name" value="RNGMNOXGNASE"/>
</dbReference>
<dbReference type="Gene3D" id="3.30.9.10">
    <property type="entry name" value="D-Amino Acid Oxidase, subunit A, domain 2"/>
    <property type="match status" value="1"/>
</dbReference>
<dbReference type="Gene3D" id="3.40.30.120">
    <property type="match status" value="1"/>
</dbReference>
<gene>
    <name evidence="5" type="ORF">D16iCDA_15565</name>
</gene>
<keyword evidence="1" id="KW-0285">Flavoprotein</keyword>
<keyword evidence="5" id="KW-0560">Oxidoreductase</keyword>
<protein>
    <submittedName>
        <fullName evidence="5">FAD-dependent monooxygenase</fullName>
    </submittedName>
</protein>
<dbReference type="InterPro" id="IPR050641">
    <property type="entry name" value="RIFMO-like"/>
</dbReference>
<dbReference type="EMBL" id="CP076114">
    <property type="protein sequence ID" value="UUD63106.1"/>
    <property type="molecule type" value="Genomic_DNA"/>
</dbReference>
<organism evidence="5 6">
    <name type="scientific">Phytopseudomonas seleniipraecipitans</name>
    <dbReference type="NCBI Taxonomy" id="640205"/>
    <lineage>
        <taxon>Bacteria</taxon>
        <taxon>Pseudomonadati</taxon>
        <taxon>Pseudomonadota</taxon>
        <taxon>Gammaproteobacteria</taxon>
        <taxon>Pseudomonadales</taxon>
        <taxon>Pseudomonadaceae</taxon>
        <taxon>Phytopseudomonas</taxon>
    </lineage>
</organism>
<dbReference type="InterPro" id="IPR002938">
    <property type="entry name" value="FAD-bd"/>
</dbReference>
<sequence>MKNSTVKTPYDLRTPVLIAGAGPAGLTLSLALSRYGIPHMLLEMFPGGAHTPRAHITNQRTMEIFRDLGIEEAVKAKATPAEGMWSNAWITTLSGPEIYRSEAWGAGEEHASRYAQASPCGMCNIPQNIMEPVLIEAIEEAGVADLRFSHRLASFVQDEDGVTATVVEVHSGVSYQVRADYLLGADGARSKVAEALALPFEGQMGTGGDAGIGEVIYVWFKGDLARYCAHRPGAMFWSTDMYNGATFVNVAPWDEWIAGWTMPPGMTFDGDPETIRKRVQSVIGDPTIDIVVKGVSRWTMNKMWATRYGEGRVWCMGDAVHRHPPMNGLGSNTSVADGYNLAWKLKLLLEGKAGPELLRSYEQERQPVGERIVNRAWDSAMGFWGRFYSEFLGIHPGATPEEVQQSLLQLHEDSPQGDARRAGFERLKQEVLDPAFNALGIELGYRYRAGARVDDGSQEPQVEGHPDVSYTPTTWPGARLPHAWIEKGRRRISTLDLVGRGQFVLLTGRGGGAWFDAAQAALRSSGVVINVIQIDSRFGAARDPLGYWARVRGTAADGAVLVRPDGHVAWRAQTASSSAELPSVMAQLLDTQHAAGGEQVLHQQTDLALAAHG</sequence>
<evidence type="ECO:0000256" key="1">
    <source>
        <dbReference type="ARBA" id="ARBA00022630"/>
    </source>
</evidence>
<name>A0ABY5J4V9_9GAMM</name>
<dbReference type="GO" id="GO:0004497">
    <property type="term" value="F:monooxygenase activity"/>
    <property type="evidence" value="ECO:0007669"/>
    <property type="project" value="UniProtKB-KW"/>
</dbReference>
<accession>A0ABY5J4V9</accession>
<dbReference type="Pfam" id="PF21274">
    <property type="entry name" value="Rng_hyd_C"/>
    <property type="match status" value="1"/>
</dbReference>
<evidence type="ECO:0000313" key="6">
    <source>
        <dbReference type="Proteomes" id="UP000887421"/>
    </source>
</evidence>
<dbReference type="Gene3D" id="3.50.50.60">
    <property type="entry name" value="FAD/NAD(P)-binding domain"/>
    <property type="match status" value="1"/>
</dbReference>
<dbReference type="Pfam" id="PF01494">
    <property type="entry name" value="FAD_binding_3"/>
    <property type="match status" value="1"/>
</dbReference>
<keyword evidence="6" id="KW-1185">Reference proteome</keyword>
<dbReference type="InterPro" id="IPR036188">
    <property type="entry name" value="FAD/NAD-bd_sf"/>
</dbReference>
<dbReference type="Proteomes" id="UP000887421">
    <property type="component" value="Chromosome"/>
</dbReference>
<evidence type="ECO:0000256" key="2">
    <source>
        <dbReference type="ARBA" id="ARBA00022827"/>
    </source>
</evidence>
<dbReference type="PANTHER" id="PTHR43004:SF8">
    <property type="entry name" value="FAD-BINDING DOMAIN-CONTAINING PROTEIN-RELATED"/>
    <property type="match status" value="1"/>
</dbReference>
<keyword evidence="2" id="KW-0274">FAD</keyword>
<dbReference type="RefSeq" id="WP_070882758.1">
    <property type="nucleotide sequence ID" value="NZ_CP076114.1"/>
</dbReference>
<proteinExistence type="predicted"/>
<dbReference type="PANTHER" id="PTHR43004">
    <property type="entry name" value="TRK SYSTEM POTASSIUM UPTAKE PROTEIN"/>
    <property type="match status" value="1"/>
</dbReference>
<feature type="region of interest" description="Disordered" evidence="3">
    <location>
        <begin position="455"/>
        <end position="474"/>
    </location>
</feature>
<evidence type="ECO:0000313" key="5">
    <source>
        <dbReference type="EMBL" id="UUD63106.1"/>
    </source>
</evidence>
<evidence type="ECO:0000259" key="4">
    <source>
        <dbReference type="Pfam" id="PF01494"/>
    </source>
</evidence>
<evidence type="ECO:0000256" key="3">
    <source>
        <dbReference type="SAM" id="MobiDB-lite"/>
    </source>
</evidence>